<name>A0A2D2PZQ6_PARLV</name>
<dbReference type="PANTHER" id="PTHR30451">
    <property type="entry name" value="OUTER MEMBRANE USHER PROTEIN"/>
    <property type="match status" value="1"/>
</dbReference>
<sequence>MCEYRYVGGGGLLGGISWGRNFELSPYLIRQPSFDASGVVDSPAKAEVYLNNRLLSTLELPPGPFRLENLPYKAGFNHIRVVVTDAEGKTQVFDSRYVQFSRLLKPGLSEFLITAGSERQNFGTDNFRYDDTLRILGFYRQGVLTNLTLGGRIEATDQLISTGVSVSTALPLGTVDVAAAVSSNAGVMGHAVAVSYFYPGQWLGFGGGVRLSSDFYTNTSLALAGDRPRLEAFFTASMPLGSRINLSGQYNYTDQRDAIARDQISLSAQVRLSRQLNLFIQATQSQTANQSPDNRFSVNLNYFLGGTQT</sequence>
<dbReference type="KEGG" id="slw:BRW62_02060"/>
<reference evidence="1 2" key="1">
    <citation type="submission" date="2016-11" db="EMBL/GenBank/DDBJ databases">
        <title>Complete genome sequence of thermophilic cyanobacteria strain Synechococcus sp. PCC6715.</title>
        <authorList>
            <person name="Tang J."/>
            <person name="Daroch M."/>
            <person name="Liang Y."/>
            <person name="Jiang D."/>
            <person name="Shah M."/>
        </authorList>
    </citation>
    <scope>NUCLEOTIDE SEQUENCE [LARGE SCALE GENOMIC DNA]</scope>
    <source>
        <strain evidence="1 2">PCC 6715</strain>
    </source>
</reference>
<dbReference type="EMBL" id="CP018092">
    <property type="protein sequence ID" value="ATS17731.1"/>
    <property type="molecule type" value="Genomic_DNA"/>
</dbReference>
<dbReference type="GO" id="GO:0015473">
    <property type="term" value="F:fimbrial usher porin activity"/>
    <property type="evidence" value="ECO:0007669"/>
    <property type="project" value="InterPro"/>
</dbReference>
<dbReference type="Pfam" id="PF00577">
    <property type="entry name" value="Usher"/>
    <property type="match status" value="1"/>
</dbReference>
<evidence type="ECO:0000313" key="1">
    <source>
        <dbReference type="EMBL" id="ATS17731.1"/>
    </source>
</evidence>
<dbReference type="Gene3D" id="2.60.40.3110">
    <property type="match status" value="1"/>
</dbReference>
<dbReference type="PANTHER" id="PTHR30451:SF5">
    <property type="entry name" value="SLR0019 PROTEIN"/>
    <property type="match status" value="1"/>
</dbReference>
<dbReference type="InterPro" id="IPR000015">
    <property type="entry name" value="Fimb_usher"/>
</dbReference>
<proteinExistence type="predicted"/>
<dbReference type="GO" id="GO:0009279">
    <property type="term" value="C:cell outer membrane"/>
    <property type="evidence" value="ECO:0007669"/>
    <property type="project" value="TreeGrafter"/>
</dbReference>
<gene>
    <name evidence="1" type="ORF">BRW62_02060</name>
</gene>
<dbReference type="GO" id="GO:0009297">
    <property type="term" value="P:pilus assembly"/>
    <property type="evidence" value="ECO:0007669"/>
    <property type="project" value="InterPro"/>
</dbReference>
<reference evidence="2" key="2">
    <citation type="journal article" date="2022" name="Front. Microbiol.">
        <title>Comparative Genomic Analysis Revealed Distinct Molecular Components and Organization of CO2-Concentrating Mechanism in Thermophilic Cyanobacteria.</title>
        <authorList>
            <person name="Tang J."/>
            <person name="Zhou H."/>
            <person name="Yao D."/>
            <person name="Riaz S."/>
            <person name="You D."/>
            <person name="Klepacz-Smolka A."/>
            <person name="Daroch M."/>
        </authorList>
    </citation>
    <scope>NUCLEOTIDE SEQUENCE [LARGE SCALE GENOMIC DNA]</scope>
    <source>
        <strain evidence="2">PCC 6715</strain>
    </source>
</reference>
<dbReference type="OrthoDB" id="499138at2"/>
<organism evidence="1 2">
    <name type="scientific">Parathermosynechococcus lividus PCC 6715</name>
    <dbReference type="NCBI Taxonomy" id="1917166"/>
    <lineage>
        <taxon>Bacteria</taxon>
        <taxon>Bacillati</taxon>
        <taxon>Cyanobacteriota</taxon>
        <taxon>Cyanophyceae</taxon>
        <taxon>Acaryochloridales</taxon>
        <taxon>Thermosynechococcaceae</taxon>
        <taxon>Parathermosynechococcus</taxon>
    </lineage>
</organism>
<protein>
    <submittedName>
        <fullName evidence="1">Uncharacterized protein</fullName>
    </submittedName>
</protein>
<dbReference type="Proteomes" id="UP000231057">
    <property type="component" value="Chromosome"/>
</dbReference>
<dbReference type="AlphaFoldDB" id="A0A2D2PZQ6"/>
<dbReference type="RefSeq" id="WP_099798056.1">
    <property type="nucleotide sequence ID" value="NZ_CP018092.1"/>
</dbReference>
<evidence type="ECO:0000313" key="2">
    <source>
        <dbReference type="Proteomes" id="UP000231057"/>
    </source>
</evidence>
<keyword evidence="2" id="KW-1185">Reference proteome</keyword>
<dbReference type="SUPFAM" id="SSF56935">
    <property type="entry name" value="Porins"/>
    <property type="match status" value="1"/>
</dbReference>
<accession>A0A2D2PZQ6</accession>